<evidence type="ECO:0000313" key="4">
    <source>
        <dbReference type="EMBL" id="KAI1726509.1"/>
    </source>
</evidence>
<name>A0AAD4NFV2_9BILA</name>
<dbReference type="SUPFAM" id="SSF158997">
    <property type="entry name" value="Trm112p-like"/>
    <property type="match status" value="1"/>
</dbReference>
<dbReference type="InterPro" id="IPR005651">
    <property type="entry name" value="Trm112-like"/>
</dbReference>
<dbReference type="Proteomes" id="UP001201812">
    <property type="component" value="Unassembled WGS sequence"/>
</dbReference>
<organism evidence="4 5">
    <name type="scientific">Ditylenchus destructor</name>
    <dbReference type="NCBI Taxonomy" id="166010"/>
    <lineage>
        <taxon>Eukaryota</taxon>
        <taxon>Metazoa</taxon>
        <taxon>Ecdysozoa</taxon>
        <taxon>Nematoda</taxon>
        <taxon>Chromadorea</taxon>
        <taxon>Rhabditida</taxon>
        <taxon>Tylenchina</taxon>
        <taxon>Tylenchomorpha</taxon>
        <taxon>Sphaerularioidea</taxon>
        <taxon>Anguinidae</taxon>
        <taxon>Anguininae</taxon>
        <taxon>Ditylenchus</taxon>
    </lineage>
</organism>
<evidence type="ECO:0000256" key="1">
    <source>
        <dbReference type="ARBA" id="ARBA00007980"/>
    </source>
</evidence>
<dbReference type="EMBL" id="JAKKPZ010000002">
    <property type="protein sequence ID" value="KAI1726509.1"/>
    <property type="molecule type" value="Genomic_DNA"/>
</dbReference>
<protein>
    <recommendedName>
        <fullName evidence="2">Multifunctional methyltransferase subunit TRM112-like protein</fullName>
    </recommendedName>
    <alternativeName>
        <fullName evidence="3">tRNA methyltransferase 112 homolog</fullName>
    </alternativeName>
</protein>
<dbReference type="AlphaFoldDB" id="A0AAD4NFV2"/>
<dbReference type="Pfam" id="PF03966">
    <property type="entry name" value="Trm112p"/>
    <property type="match status" value="1"/>
</dbReference>
<sequence>MKLLTHNFLTSQFLKGVKIGYPLTIRATKIEKKDVEYNEEFTKRMLPKLDYGVLLQAAKSLDCDTEMPKELAQDWESNEDFLQKVHNLIVGIEVVDGELECPETGRKFLIREGIPNMLANADEVQ</sequence>
<dbReference type="Gene3D" id="2.20.25.10">
    <property type="match status" value="1"/>
</dbReference>
<dbReference type="InterPro" id="IPR039127">
    <property type="entry name" value="Trm112"/>
</dbReference>
<comment type="similarity">
    <text evidence="1">Belongs to the TRM112 family.</text>
</comment>
<evidence type="ECO:0000313" key="5">
    <source>
        <dbReference type="Proteomes" id="UP001201812"/>
    </source>
</evidence>
<dbReference type="GO" id="GO:0046982">
    <property type="term" value="F:protein heterodimerization activity"/>
    <property type="evidence" value="ECO:0007669"/>
    <property type="project" value="InterPro"/>
</dbReference>
<dbReference type="PANTHER" id="PTHR12773">
    <property type="entry name" value="UPF0315 PROTEIN-RELATED"/>
    <property type="match status" value="1"/>
</dbReference>
<evidence type="ECO:0000256" key="3">
    <source>
        <dbReference type="ARBA" id="ARBA00030516"/>
    </source>
</evidence>
<reference evidence="4" key="1">
    <citation type="submission" date="2022-01" db="EMBL/GenBank/DDBJ databases">
        <title>Genome Sequence Resource for Two Populations of Ditylenchus destructor, the Migratory Endoparasitic Phytonematode.</title>
        <authorList>
            <person name="Zhang H."/>
            <person name="Lin R."/>
            <person name="Xie B."/>
        </authorList>
    </citation>
    <scope>NUCLEOTIDE SEQUENCE</scope>
    <source>
        <strain evidence="4">BazhouSP</strain>
    </source>
</reference>
<dbReference type="PANTHER" id="PTHR12773:SF0">
    <property type="entry name" value="MULTIFUNCTIONAL METHYLTRANSFERASE SUBUNIT TRM112-LIKE PROTEIN"/>
    <property type="match status" value="1"/>
</dbReference>
<accession>A0AAD4NFV2</accession>
<keyword evidence="5" id="KW-1185">Reference proteome</keyword>
<evidence type="ECO:0000256" key="2">
    <source>
        <dbReference type="ARBA" id="ARBA00019989"/>
    </source>
</evidence>
<dbReference type="GO" id="GO:0030488">
    <property type="term" value="P:tRNA methylation"/>
    <property type="evidence" value="ECO:0007669"/>
    <property type="project" value="TreeGrafter"/>
</dbReference>
<comment type="caution">
    <text evidence="4">The sequence shown here is derived from an EMBL/GenBank/DDBJ whole genome shotgun (WGS) entry which is preliminary data.</text>
</comment>
<dbReference type="GO" id="GO:0070476">
    <property type="term" value="P:rRNA (guanine-N7)-methylation"/>
    <property type="evidence" value="ECO:0007669"/>
    <property type="project" value="TreeGrafter"/>
</dbReference>
<dbReference type="CDD" id="cd21089">
    <property type="entry name" value="Trm112-like"/>
    <property type="match status" value="1"/>
</dbReference>
<proteinExistence type="inferred from homology"/>
<gene>
    <name evidence="4" type="ORF">DdX_03230</name>
</gene>